<dbReference type="AlphaFoldDB" id="A0A0L0CHA4"/>
<organism evidence="1 2">
    <name type="scientific">Lucilia cuprina</name>
    <name type="common">Green bottle fly</name>
    <name type="synonym">Australian sheep blowfly</name>
    <dbReference type="NCBI Taxonomy" id="7375"/>
    <lineage>
        <taxon>Eukaryota</taxon>
        <taxon>Metazoa</taxon>
        <taxon>Ecdysozoa</taxon>
        <taxon>Arthropoda</taxon>
        <taxon>Hexapoda</taxon>
        <taxon>Insecta</taxon>
        <taxon>Pterygota</taxon>
        <taxon>Neoptera</taxon>
        <taxon>Endopterygota</taxon>
        <taxon>Diptera</taxon>
        <taxon>Brachycera</taxon>
        <taxon>Muscomorpha</taxon>
        <taxon>Oestroidea</taxon>
        <taxon>Calliphoridae</taxon>
        <taxon>Luciliinae</taxon>
        <taxon>Lucilia</taxon>
    </lineage>
</organism>
<dbReference type="EMBL" id="JRES01000379">
    <property type="protein sequence ID" value="KNC31793.1"/>
    <property type="molecule type" value="Genomic_DNA"/>
</dbReference>
<dbReference type="PANTHER" id="PTHR20898">
    <property type="entry name" value="DAEDALUS ON 3-RELATED-RELATED"/>
    <property type="match status" value="1"/>
</dbReference>
<dbReference type="Proteomes" id="UP000037069">
    <property type="component" value="Unassembled WGS sequence"/>
</dbReference>
<comment type="caution">
    <text evidence="1">The sequence shown here is derived from an EMBL/GenBank/DDBJ whole genome shotgun (WGS) entry which is preliminary data.</text>
</comment>
<keyword evidence="2" id="KW-1185">Reference proteome</keyword>
<reference evidence="1 2" key="1">
    <citation type="journal article" date="2015" name="Nat. Commun.">
        <title>Lucilia cuprina genome unlocks parasitic fly biology to underpin future interventions.</title>
        <authorList>
            <person name="Anstead C.A."/>
            <person name="Korhonen P.K."/>
            <person name="Young N.D."/>
            <person name="Hall R.S."/>
            <person name="Jex A.R."/>
            <person name="Murali S.C."/>
            <person name="Hughes D.S."/>
            <person name="Lee S.F."/>
            <person name="Perry T."/>
            <person name="Stroehlein A.J."/>
            <person name="Ansell B.R."/>
            <person name="Breugelmans B."/>
            <person name="Hofmann A."/>
            <person name="Qu J."/>
            <person name="Dugan S."/>
            <person name="Lee S.L."/>
            <person name="Chao H."/>
            <person name="Dinh H."/>
            <person name="Han Y."/>
            <person name="Doddapaneni H.V."/>
            <person name="Worley K.C."/>
            <person name="Muzny D.M."/>
            <person name="Ioannidis P."/>
            <person name="Waterhouse R.M."/>
            <person name="Zdobnov E.M."/>
            <person name="James P.J."/>
            <person name="Bagnall N.H."/>
            <person name="Kotze A.C."/>
            <person name="Gibbs R.A."/>
            <person name="Richards S."/>
            <person name="Batterham P."/>
            <person name="Gasser R.B."/>
        </authorList>
    </citation>
    <scope>NUCLEOTIDE SEQUENCE [LARGE SCALE GENOMIC DNA]</scope>
    <source>
        <strain evidence="1 2">LS</strain>
        <tissue evidence="1">Full body</tissue>
    </source>
</reference>
<evidence type="ECO:0000313" key="1">
    <source>
        <dbReference type="EMBL" id="KNC31793.1"/>
    </source>
</evidence>
<dbReference type="Pfam" id="PF06477">
    <property type="entry name" value="DUF1091"/>
    <property type="match status" value="1"/>
</dbReference>
<dbReference type="PANTHER" id="PTHR20898:SF0">
    <property type="entry name" value="DAEDALUS ON 3-RELATED"/>
    <property type="match status" value="1"/>
</dbReference>
<evidence type="ECO:0000313" key="2">
    <source>
        <dbReference type="Proteomes" id="UP000037069"/>
    </source>
</evidence>
<name>A0A0L0CHA4_LUCCU</name>
<accession>A0A0L0CHA4</accession>
<sequence length="318" mass="37355">MFLYMYRLNFDSFRQENNADIVKFLNVKLINITNRQNALNGSFMFHKDIVKFDITFLITSIKRNGLPWTLLNVTLDGCDYLKKGSRKNVIFPYVFLSEIRATNPEFPKSCPIAKDKEILLRNFSIQSARVPLNFPEISFYCEVIVRQRMVHRTNFETFRSEYNTDLVKHVNMHLINNTNKQNALDVSFMFNKEIVEFNITFLITSKKANGLPWTLLNLTLNGCEFLKKGSRNYVKFPYIFLSEIHASNPDFPKKCPLEKVASYYLYLIDKEIFFKNFSVQSISLNFPEIDYHCEVITRQRNGHIFTLFIDGSSDKQTK</sequence>
<proteinExistence type="predicted"/>
<protein>
    <submittedName>
        <fullName evidence="1">Uncharacterized protein</fullName>
    </submittedName>
</protein>
<dbReference type="InterPro" id="IPR010512">
    <property type="entry name" value="DUF1091"/>
</dbReference>
<gene>
    <name evidence="1" type="ORF">FF38_07681</name>
</gene>